<evidence type="ECO:0000313" key="1">
    <source>
        <dbReference type="EMBL" id="XBH19141.1"/>
    </source>
</evidence>
<dbReference type="NCBIfam" id="NF038403">
    <property type="entry name" value="perm_prefix_1"/>
    <property type="match status" value="1"/>
</dbReference>
<protein>
    <submittedName>
        <fullName evidence="1">Permease prefix domain 1-containing protein</fullName>
    </submittedName>
</protein>
<organism evidence="1">
    <name type="scientific">Telmatobacter sp. DSM 110680</name>
    <dbReference type="NCBI Taxonomy" id="3036704"/>
    <lineage>
        <taxon>Bacteria</taxon>
        <taxon>Pseudomonadati</taxon>
        <taxon>Acidobacteriota</taxon>
        <taxon>Terriglobia</taxon>
        <taxon>Terriglobales</taxon>
        <taxon>Acidobacteriaceae</taxon>
        <taxon>Telmatobacter</taxon>
    </lineage>
</organism>
<gene>
    <name evidence="1" type="ORF">P8935_07425</name>
</gene>
<dbReference type="RefSeq" id="WP_348264356.1">
    <property type="nucleotide sequence ID" value="NZ_CP121196.1"/>
</dbReference>
<proteinExistence type="predicted"/>
<accession>A0AAU7DQU4</accession>
<sequence>MAQNLHEFLLRLKAIFQKRRLDRDMADELAFHQAMLQKKLVQQGLAPKDAEAQARRAFGNASRWHERLRELWQFGSLENLRRDISFSIRVLRKSPGFTFVALVS</sequence>
<reference evidence="1" key="1">
    <citation type="submission" date="2023-03" db="EMBL/GenBank/DDBJ databases">
        <title>Edaphobacter sp.</title>
        <authorList>
            <person name="Huber K.J."/>
            <person name="Papendorf J."/>
            <person name="Pilke C."/>
            <person name="Bunk B."/>
            <person name="Sproeer C."/>
            <person name="Pester M."/>
        </authorList>
    </citation>
    <scope>NUCLEOTIDE SEQUENCE</scope>
    <source>
        <strain evidence="1">DSM 110680</strain>
    </source>
</reference>
<dbReference type="InterPro" id="IPR047928">
    <property type="entry name" value="Perm_prefix_1"/>
</dbReference>
<name>A0AAU7DQU4_9BACT</name>
<dbReference type="EMBL" id="CP121196">
    <property type="protein sequence ID" value="XBH19141.1"/>
    <property type="molecule type" value="Genomic_DNA"/>
</dbReference>
<dbReference type="AlphaFoldDB" id="A0AAU7DQU4"/>